<proteinExistence type="predicted"/>
<name>A0AAD5RVG0_9PEZI</name>
<comment type="caution">
    <text evidence="3">The sequence shown here is derived from an EMBL/GenBank/DDBJ whole genome shotgun (WGS) entry which is preliminary data.</text>
</comment>
<dbReference type="EMBL" id="JAKWBI020000062">
    <property type="protein sequence ID" value="KAJ2904110.1"/>
    <property type="molecule type" value="Genomic_DNA"/>
</dbReference>
<reference evidence="3" key="1">
    <citation type="submission" date="2022-07" db="EMBL/GenBank/DDBJ databases">
        <title>Draft genome sequence of Zalerion maritima ATCC 34329, a (micro)plastics degrading marine fungus.</title>
        <authorList>
            <person name="Paco A."/>
            <person name="Goncalves M.F.M."/>
            <person name="Rocha-Santos T.A.P."/>
            <person name="Alves A."/>
        </authorList>
    </citation>
    <scope>NUCLEOTIDE SEQUENCE</scope>
    <source>
        <strain evidence="3">ATCC 34329</strain>
    </source>
</reference>
<organism evidence="3 4">
    <name type="scientific">Zalerion maritima</name>
    <dbReference type="NCBI Taxonomy" id="339359"/>
    <lineage>
        <taxon>Eukaryota</taxon>
        <taxon>Fungi</taxon>
        <taxon>Dikarya</taxon>
        <taxon>Ascomycota</taxon>
        <taxon>Pezizomycotina</taxon>
        <taxon>Sordariomycetes</taxon>
        <taxon>Lulworthiomycetidae</taxon>
        <taxon>Lulworthiales</taxon>
        <taxon>Lulworthiaceae</taxon>
        <taxon>Zalerion</taxon>
    </lineage>
</organism>
<feature type="signal peptide" evidence="2">
    <location>
        <begin position="1"/>
        <end position="28"/>
    </location>
</feature>
<accession>A0AAD5RVG0</accession>
<keyword evidence="2" id="KW-0732">Signal</keyword>
<protein>
    <submittedName>
        <fullName evidence="3">Uncharacterized protein</fullName>
    </submittedName>
</protein>
<evidence type="ECO:0000313" key="4">
    <source>
        <dbReference type="Proteomes" id="UP001201980"/>
    </source>
</evidence>
<sequence length="234" mass="25884">MSPAVFNTSSLAFLLTFLFTAFINLARGINFIGTAYNPFHGLAGGYVNAANSGFYVGQIPDSFCPHNVTAPDCSAYPGDITVFHAGESSLGLGCFRKARRLPILHQPAQRIYALRERGPRLFLAQNQHHTRLRHQASKTAACPRPPSPLNHSSLPAPPPDETSRDPCPTPKTAKKILPNWNNRGWLACPVEGKSEGHYQVFVNDPDDRVKGGKECTKLEFRVYEGFDICAWEYI</sequence>
<keyword evidence="4" id="KW-1185">Reference proteome</keyword>
<evidence type="ECO:0000256" key="1">
    <source>
        <dbReference type="SAM" id="MobiDB-lite"/>
    </source>
</evidence>
<dbReference type="AlphaFoldDB" id="A0AAD5RVG0"/>
<gene>
    <name evidence="3" type="ORF">MKZ38_008828</name>
</gene>
<feature type="region of interest" description="Disordered" evidence="1">
    <location>
        <begin position="129"/>
        <end position="173"/>
    </location>
</feature>
<feature type="chain" id="PRO_5042034532" evidence="2">
    <location>
        <begin position="29"/>
        <end position="234"/>
    </location>
</feature>
<dbReference type="InterPro" id="IPR052820">
    <property type="entry name" value="PhiA_domain"/>
</dbReference>
<evidence type="ECO:0000313" key="3">
    <source>
        <dbReference type="EMBL" id="KAJ2904110.1"/>
    </source>
</evidence>
<dbReference type="PANTHER" id="PTHR42047">
    <property type="entry name" value="PROTEIN, PUTATIVE (AFU_ORTHOLOGUE AFUA_6G03560)-RELATED"/>
    <property type="match status" value="1"/>
</dbReference>
<dbReference type="Proteomes" id="UP001201980">
    <property type="component" value="Unassembled WGS sequence"/>
</dbReference>
<dbReference type="PANTHER" id="PTHR42047:SF1">
    <property type="entry name" value="PROTEIN, PUTATIVE (AFU_ORTHOLOGUE AFUA_6G03560)-RELATED"/>
    <property type="match status" value="1"/>
</dbReference>
<evidence type="ECO:0000256" key="2">
    <source>
        <dbReference type="SAM" id="SignalP"/>
    </source>
</evidence>